<dbReference type="GeneID" id="108681843"/>
<dbReference type="OMA" id="WNLNHTK"/>
<dbReference type="OrthoDB" id="341300at2759"/>
<feature type="domain" description="PRELI/MSF1" evidence="1">
    <location>
        <begin position="1"/>
        <end position="169"/>
    </location>
</feature>
<evidence type="ECO:0000313" key="2">
    <source>
        <dbReference type="Proteomes" id="UP000694843"/>
    </source>
</evidence>
<evidence type="ECO:0000259" key="1">
    <source>
        <dbReference type="PROSITE" id="PS50904"/>
    </source>
</evidence>
<dbReference type="Pfam" id="PF04707">
    <property type="entry name" value="PRELI"/>
    <property type="match status" value="1"/>
</dbReference>
<keyword evidence="2" id="KW-1185">Reference proteome</keyword>
<dbReference type="GO" id="GO:0005758">
    <property type="term" value="C:mitochondrial intermembrane space"/>
    <property type="evidence" value="ECO:0007669"/>
    <property type="project" value="InterPro"/>
</dbReference>
<dbReference type="RefSeq" id="XP_018026406.1">
    <property type="nucleotide sequence ID" value="XM_018170917.2"/>
</dbReference>
<gene>
    <name evidence="3" type="primary">LOC108681843</name>
</gene>
<dbReference type="PROSITE" id="PS50904">
    <property type="entry name" value="PRELI_MSF1"/>
    <property type="match status" value="1"/>
</dbReference>
<dbReference type="CTD" id="35969"/>
<protein>
    <submittedName>
        <fullName evidence="3">Protein preli-like</fullName>
    </submittedName>
</protein>
<dbReference type="PANTHER" id="PTHR11158">
    <property type="entry name" value="MSF1/PX19 RELATED"/>
    <property type="match status" value="1"/>
</dbReference>
<evidence type="ECO:0000313" key="3">
    <source>
        <dbReference type="RefSeq" id="XP_018026406.1"/>
    </source>
</evidence>
<dbReference type="Proteomes" id="UP000694843">
    <property type="component" value="Unplaced"/>
</dbReference>
<accession>A0A8B7PLY3</accession>
<organism evidence="2 3">
    <name type="scientific">Hyalella azteca</name>
    <name type="common">Amphipod</name>
    <dbReference type="NCBI Taxonomy" id="294128"/>
    <lineage>
        <taxon>Eukaryota</taxon>
        <taxon>Metazoa</taxon>
        <taxon>Ecdysozoa</taxon>
        <taxon>Arthropoda</taxon>
        <taxon>Crustacea</taxon>
        <taxon>Multicrustacea</taxon>
        <taxon>Malacostraca</taxon>
        <taxon>Eumalacostraca</taxon>
        <taxon>Peracarida</taxon>
        <taxon>Amphipoda</taxon>
        <taxon>Senticaudata</taxon>
        <taxon>Talitrida</taxon>
        <taxon>Talitroidea</taxon>
        <taxon>Hyalellidae</taxon>
        <taxon>Hyalella</taxon>
    </lineage>
</organism>
<dbReference type="InterPro" id="IPR037365">
    <property type="entry name" value="Slowmo/Ups"/>
</dbReference>
<proteinExistence type="predicted"/>
<dbReference type="KEGG" id="hazt:108681843"/>
<dbReference type="InterPro" id="IPR006797">
    <property type="entry name" value="PRELI/MSF1_dom"/>
</dbReference>
<name>A0A8B7PLY3_HYAAZ</name>
<sequence length="212" mass="24067">MRYCEDSSLFHYKWEQVAQALWLRYPNPSSGHVLSEDTIARRVENGKLHSTRVIVKTNRMPKWAERIVTARKVAVVERSTIDPASCTIETVTTNVGLTKFMTCVEHVTYRPCDKEPGATVTHRKVWINSKIFGLGYAIQKFGVERYKKNINLTDQGLTYVLAKLFPNPANHDLTSSVAQDTKTRLMETAHRAKLLLDKEKTRMATACGEPNA</sequence>
<dbReference type="AlphaFoldDB" id="A0A8B7PLY3"/>
<reference evidence="3" key="1">
    <citation type="submission" date="2025-08" db="UniProtKB">
        <authorList>
            <consortium name="RefSeq"/>
        </authorList>
    </citation>
    <scope>IDENTIFICATION</scope>
    <source>
        <tissue evidence="3">Whole organism</tissue>
    </source>
</reference>